<dbReference type="InterPro" id="IPR050418">
    <property type="entry name" value="D-iso_2-hydroxyacid_DH_PdxB"/>
</dbReference>
<organism evidence="5 6">
    <name type="scientific">Vibrio harveyi</name>
    <name type="common">Beneckea harveyi</name>
    <dbReference type="NCBI Taxonomy" id="669"/>
    <lineage>
        <taxon>Bacteria</taxon>
        <taxon>Pseudomonadati</taxon>
        <taxon>Pseudomonadota</taxon>
        <taxon>Gammaproteobacteria</taxon>
        <taxon>Vibrionales</taxon>
        <taxon>Vibrionaceae</taxon>
        <taxon>Vibrio</taxon>
    </lineage>
</organism>
<comment type="similarity">
    <text evidence="1">Belongs to the D-isomer specific 2-hydroxyacid dehydrogenase family.</text>
</comment>
<keyword evidence="2" id="KW-0560">Oxidoreductase</keyword>
<evidence type="ECO:0000256" key="2">
    <source>
        <dbReference type="ARBA" id="ARBA00023002"/>
    </source>
</evidence>
<evidence type="ECO:0000259" key="4">
    <source>
        <dbReference type="Pfam" id="PF02826"/>
    </source>
</evidence>
<dbReference type="RefSeq" id="WP_054395267.1">
    <property type="nucleotide sequence ID" value="NZ_CP014038.2"/>
</dbReference>
<dbReference type="Pfam" id="PF02826">
    <property type="entry name" value="2-Hacid_dh_C"/>
    <property type="match status" value="1"/>
</dbReference>
<reference evidence="5" key="1">
    <citation type="submission" date="2018-01" db="EMBL/GenBank/DDBJ databases">
        <title>FDA dAtabase for Regulatory Grade micrObial Sequences (FDA-ARGOS): Supporting development and validation of Infectious Disease Dx tests.</title>
        <authorList>
            <person name="Hoffmann M."/>
            <person name="Allard M."/>
            <person name="Evans P."/>
            <person name="Brown E."/>
            <person name="Tallon L."/>
            <person name="Sadzewicz L."/>
            <person name="Sengamalay N."/>
            <person name="Ott S."/>
            <person name="Godinez A."/>
            <person name="Nagaraj S."/>
            <person name="Vyas G."/>
            <person name="Aluvathingal J."/>
            <person name="Nadendla S."/>
            <person name="Geyer C."/>
            <person name="Sichtig H."/>
        </authorList>
    </citation>
    <scope>NUCLEOTIDE SEQUENCE</scope>
    <source>
        <strain evidence="5">FDAARGOS_107</strain>
    </source>
</reference>
<dbReference type="SUPFAM" id="SSF52283">
    <property type="entry name" value="Formate/glycerate dehydrogenase catalytic domain-like"/>
    <property type="match status" value="1"/>
</dbReference>
<dbReference type="InterPro" id="IPR036291">
    <property type="entry name" value="NAD(P)-bd_dom_sf"/>
</dbReference>
<evidence type="ECO:0000313" key="5">
    <source>
        <dbReference type="EMBL" id="AMF96250.1"/>
    </source>
</evidence>
<accession>A0ABM5XT58</accession>
<evidence type="ECO:0000313" key="6">
    <source>
        <dbReference type="Proteomes" id="UP000067422"/>
    </source>
</evidence>
<keyword evidence="3" id="KW-0520">NAD</keyword>
<dbReference type="PANTHER" id="PTHR43761:SF1">
    <property type="entry name" value="D-ISOMER SPECIFIC 2-HYDROXYACID DEHYDROGENASE CATALYTIC DOMAIN-CONTAINING PROTEIN-RELATED"/>
    <property type="match status" value="1"/>
</dbReference>
<gene>
    <name evidence="5" type="ORF">AL538_00180</name>
</gene>
<dbReference type="InterPro" id="IPR029752">
    <property type="entry name" value="D-isomer_DH_CS1"/>
</dbReference>
<dbReference type="Gene3D" id="3.40.50.720">
    <property type="entry name" value="NAD(P)-binding Rossmann-like Domain"/>
    <property type="match status" value="2"/>
</dbReference>
<dbReference type="InterPro" id="IPR006140">
    <property type="entry name" value="D-isomer_DH_NAD-bd"/>
</dbReference>
<dbReference type="CDD" id="cd12171">
    <property type="entry name" value="2-Hacid_dh_10"/>
    <property type="match status" value="1"/>
</dbReference>
<dbReference type="PROSITE" id="PS00065">
    <property type="entry name" value="D_2_HYDROXYACID_DH_1"/>
    <property type="match status" value="1"/>
</dbReference>
<proteinExistence type="inferred from homology"/>
<dbReference type="PANTHER" id="PTHR43761">
    <property type="entry name" value="D-ISOMER SPECIFIC 2-HYDROXYACID DEHYDROGENASE FAMILY PROTEIN (AFU_ORTHOLOGUE AFUA_1G13630)"/>
    <property type="match status" value="1"/>
</dbReference>
<evidence type="ECO:0000256" key="1">
    <source>
        <dbReference type="ARBA" id="ARBA00005854"/>
    </source>
</evidence>
<evidence type="ECO:0000256" key="3">
    <source>
        <dbReference type="ARBA" id="ARBA00023027"/>
    </source>
</evidence>
<dbReference type="EMBL" id="CP014038">
    <property type="protein sequence ID" value="AMF96250.1"/>
    <property type="molecule type" value="Genomic_DNA"/>
</dbReference>
<name>A0ABM5XT58_VIBHA</name>
<keyword evidence="6" id="KW-1185">Reference proteome</keyword>
<protein>
    <submittedName>
        <fullName evidence="5">3-phosphoglycerate dehydrogenase</fullName>
    </submittedName>
</protein>
<sequence length="333" mass="36955">MKVVCLCDMAITPELMGKMKELESSGHNVVIIDDDMMQTPKDITRVMLKTEQEGADSCLANELFIKESQDADIVVVHAAPVNKQVLESAKKLKYVMVLRSGIENVNKNICDDMKVQIINAPGRSAHAVADCTVGLMLSELKNIARGHHDLMNGKWTKKFPNFEYTHDLRNLKVGIIGAGQIGSKVIKRLSGFECDVIVHDPFVSDVELEKQGYKAVTLEKLLQESDIVSLHLRLSETTENFIGQKELELMKPTSYLINVARSGLTDKHALVTALKEKWIGGGAFDVFDEEPLSEDNPFLSLDNVTITPHLAGTSMDTFGNSVEIIYDEILKLL</sequence>
<dbReference type="Proteomes" id="UP000067422">
    <property type="component" value="Chromosome 1"/>
</dbReference>
<feature type="domain" description="D-isomer specific 2-hydroxyacid dehydrogenase NAD-binding" evidence="4">
    <location>
        <begin position="133"/>
        <end position="311"/>
    </location>
</feature>
<dbReference type="SUPFAM" id="SSF51735">
    <property type="entry name" value="NAD(P)-binding Rossmann-fold domains"/>
    <property type="match status" value="1"/>
</dbReference>